<evidence type="ECO:0000313" key="5">
    <source>
        <dbReference type="Proteomes" id="UP000265719"/>
    </source>
</evidence>
<sequence>MRASVRNTTFAALATAGLFAVALPAHAETVSDDRGPVVGKNEWEPLLENPFHVCGDSIAVLRRSTVCATGASPAGTGAEQQPAPTAEGEEAPDRCGADEHCALQKPEEDTAAEQPDAPAGEDAPARSEPPLAGEPEQVAADDGRQPSHEGDARSFEQWGAASGVPDIAPPLGLGTPGEEEPARPETLESATYALTSSGTEDAPLLTAAVATLLLGGVAIYAGYGLGRSDRPNLFR</sequence>
<dbReference type="EMBL" id="CP063196">
    <property type="protein sequence ID" value="UOE18518.1"/>
    <property type="molecule type" value="Genomic_DNA"/>
</dbReference>
<keyword evidence="2" id="KW-1133">Transmembrane helix</keyword>
<keyword evidence="2" id="KW-0472">Membrane</keyword>
<keyword evidence="3" id="KW-0732">Signal</keyword>
<feature type="transmembrane region" description="Helical" evidence="2">
    <location>
        <begin position="204"/>
        <end position="225"/>
    </location>
</feature>
<evidence type="ECO:0000256" key="1">
    <source>
        <dbReference type="SAM" id="MobiDB-lite"/>
    </source>
</evidence>
<dbReference type="KEGG" id="thao:NI17_017055"/>
<dbReference type="Proteomes" id="UP000265719">
    <property type="component" value="Chromosome"/>
</dbReference>
<dbReference type="RefSeq" id="WP_068688108.1">
    <property type="nucleotide sequence ID" value="NZ_CP063196.1"/>
</dbReference>
<keyword evidence="5" id="KW-1185">Reference proteome</keyword>
<feature type="signal peptide" evidence="3">
    <location>
        <begin position="1"/>
        <end position="27"/>
    </location>
</feature>
<keyword evidence="2" id="KW-0812">Transmembrane</keyword>
<feature type="compositionally biased region" description="Basic and acidic residues" evidence="1">
    <location>
        <begin position="141"/>
        <end position="154"/>
    </location>
</feature>
<gene>
    <name evidence="4" type="ORF">NI17_017055</name>
</gene>
<dbReference type="AlphaFoldDB" id="A0AA97M2V1"/>
<evidence type="ECO:0000256" key="3">
    <source>
        <dbReference type="SAM" id="SignalP"/>
    </source>
</evidence>
<feature type="region of interest" description="Disordered" evidence="1">
    <location>
        <begin position="71"/>
        <end position="95"/>
    </location>
</feature>
<proteinExistence type="predicted"/>
<accession>A0AA97M2V1</accession>
<name>A0AA97M2V1_9ACTN</name>
<feature type="compositionally biased region" description="Polar residues" evidence="1">
    <location>
        <begin position="188"/>
        <end position="199"/>
    </location>
</feature>
<reference evidence="4" key="1">
    <citation type="submission" date="2020-10" db="EMBL/GenBank/DDBJ databases">
        <title>De novo genome project of the cellulose decomposer Thermobifida halotolerans type strain.</title>
        <authorList>
            <person name="Nagy I."/>
            <person name="Horvath B."/>
            <person name="Kukolya J."/>
            <person name="Nagy I."/>
            <person name="Orsini M."/>
        </authorList>
    </citation>
    <scope>NUCLEOTIDE SEQUENCE</scope>
    <source>
        <strain evidence="4">DSM 44931</strain>
    </source>
</reference>
<evidence type="ECO:0000313" key="4">
    <source>
        <dbReference type="EMBL" id="UOE18518.1"/>
    </source>
</evidence>
<organism evidence="4 5">
    <name type="scientific">Thermobifida halotolerans</name>
    <dbReference type="NCBI Taxonomy" id="483545"/>
    <lineage>
        <taxon>Bacteria</taxon>
        <taxon>Bacillati</taxon>
        <taxon>Actinomycetota</taxon>
        <taxon>Actinomycetes</taxon>
        <taxon>Streptosporangiales</taxon>
        <taxon>Nocardiopsidaceae</taxon>
        <taxon>Thermobifida</taxon>
    </lineage>
</organism>
<feature type="chain" id="PRO_5041668588" evidence="3">
    <location>
        <begin position="28"/>
        <end position="235"/>
    </location>
</feature>
<feature type="region of interest" description="Disordered" evidence="1">
    <location>
        <begin position="107"/>
        <end position="199"/>
    </location>
</feature>
<protein>
    <submittedName>
        <fullName evidence="4">Uncharacterized protein</fullName>
    </submittedName>
</protein>
<evidence type="ECO:0000256" key="2">
    <source>
        <dbReference type="SAM" id="Phobius"/>
    </source>
</evidence>